<protein>
    <submittedName>
        <fullName evidence="2">AsmA-like protein</fullName>
    </submittedName>
</protein>
<proteinExistence type="predicted"/>
<dbReference type="Proteomes" id="UP000252893">
    <property type="component" value="Unassembled WGS sequence"/>
</dbReference>
<reference evidence="2 3" key="1">
    <citation type="submission" date="2018-06" db="EMBL/GenBank/DDBJ databases">
        <title>Genomic Encyclopedia of Type Strains, Phase IV (KMG-IV): sequencing the most valuable type-strain genomes for metagenomic binning, comparative biology and taxonomic classification.</title>
        <authorList>
            <person name="Goeker M."/>
        </authorList>
    </citation>
    <scope>NUCLEOTIDE SEQUENCE [LARGE SCALE GENOMIC DNA]</scope>
    <source>
        <strain evidence="2 3">DSM 25619</strain>
    </source>
</reference>
<keyword evidence="1" id="KW-0472">Membrane</keyword>
<dbReference type="EMBL" id="QNRH01000008">
    <property type="protein sequence ID" value="RBO91997.1"/>
    <property type="molecule type" value="Genomic_DNA"/>
</dbReference>
<gene>
    <name evidence="2" type="ORF">DFR47_108143</name>
</gene>
<keyword evidence="3" id="KW-1185">Reference proteome</keyword>
<organism evidence="2 3">
    <name type="scientific">Pseudochrobactrum asaccharolyticum</name>
    <dbReference type="NCBI Taxonomy" id="354351"/>
    <lineage>
        <taxon>Bacteria</taxon>
        <taxon>Pseudomonadati</taxon>
        <taxon>Pseudomonadota</taxon>
        <taxon>Alphaproteobacteria</taxon>
        <taxon>Hyphomicrobiales</taxon>
        <taxon>Brucellaceae</taxon>
        <taxon>Pseudochrobactrum</taxon>
    </lineage>
</organism>
<keyword evidence="1" id="KW-0812">Transmembrane</keyword>
<evidence type="ECO:0000313" key="3">
    <source>
        <dbReference type="Proteomes" id="UP000252893"/>
    </source>
</evidence>
<dbReference type="RefSeq" id="WP_245416623.1">
    <property type="nucleotide sequence ID" value="NZ_JBHEEG010000001.1"/>
</dbReference>
<evidence type="ECO:0000256" key="1">
    <source>
        <dbReference type="SAM" id="Phobius"/>
    </source>
</evidence>
<sequence>MKDKPRKIRFNKRDIQHLDQYPSSGAGADNKAVLKDCPDYNAVLNRKAARKARRKRKSFAAKCWRAFASVSFALIVLAGIGFLVLRSGISSEMLRDEAQQRLQTILGPDAGVSISEAHVSLDSNRQLALEARDVALESSIKDISVEKLGVVKLGLAPLPLLTGSIQVARVELGDAVIRLEENNDKPKPFIRLPLNDRGLVDFDLLSREVFEGIDQTLALLDLRGTKAIAMHDVTFAFRAMNKDQEILIRNAHVNQTEKKVTLDAEFVWQGKVTALTAEMTRSDDPKHASDFALKLSNIPVSLGSPEEVMPKIADDRPNPAYFHVNSVASVSLSGRAETAEHKEILSGKLVLDDATVDMGRERGIKGNLALDFEHVAGEEKLEIKTLKLNLGGLATVLEGAFGLEPVSDTEQAIQKIREQAERIANGSEAASQAETLPALKIRPSETITNTPAPAVADIAEKPAYRFELLSRSAISAPENSAEAPLPFGVKIAGRLMQDASRVDFNDLNVKTDSGELYGQGRMIFGHGSPAMIFMLRIPGMPVAQAKQLWPLNVADGARDWVLKNLFGGHMTEGRIDIALAAGHFNGPGLPPDLTESDIKADFKVEGVRFDVIGEIPPVRDAAGTIAVRGAHTTIKLEKGTAFTPANRSIHVDGGTLFVPWGRQRPVIADLDLDLNGEASAITELVGYKPINALRKLPFSAEDLSGNVDAKVKVAFSVTKNAPKESLQWQADLAFNDVAMKKPFNGQTVTQANGKLSVNEDVAKIDATAKLNNIPAKLSLIEPLADTTIKRQQNVRLELDDKTRAAQYPALNEIFKGPLTLDLGEEQGDTRKISADLGKTEVSLPWLGWKKGSGIPAKLTLDLKLPKDGKGPVLVRNFVFGGTGFHVNGDLTLENNELQSASIRKLNLTRNDDLSLEVRKSGNGFRADVRGKAFDARALIQQAVSGNVDEKKDRQGKGGVIPRIVVNAQIDDVKGFYDESLRNVTVSYETAGAKVSGVSLNAVTSNNAQVSATSSSQNDASSVALSSANAGAVLRFFDFYDKMRGGKITVNLTSQGKGPLYGNIDARDFSVINEPRLDKLVSSSSSGGKSLSQAVNKNIDVTRVDFERGYAQIEKGSGYLTLKNGVIRGPLIGATFQGVLYDRNGNMSVTGTFMPAYGLNRLFGEVPVLGAILGNGRDRGLIGITYKLAGNAKQPNIIVNPISVIAPGIFRSIFEF</sequence>
<feature type="transmembrane region" description="Helical" evidence="1">
    <location>
        <begin position="63"/>
        <end position="85"/>
    </location>
</feature>
<accession>A0A366DPH4</accession>
<comment type="caution">
    <text evidence="2">The sequence shown here is derived from an EMBL/GenBank/DDBJ whole genome shotgun (WGS) entry which is preliminary data.</text>
</comment>
<name>A0A366DPH4_9HYPH</name>
<evidence type="ECO:0000313" key="2">
    <source>
        <dbReference type="EMBL" id="RBO91997.1"/>
    </source>
</evidence>
<keyword evidence="1" id="KW-1133">Transmembrane helix</keyword>
<dbReference type="AlphaFoldDB" id="A0A366DPH4"/>